<dbReference type="OrthoDB" id="6365676at2759"/>
<evidence type="ECO:0000256" key="2">
    <source>
        <dbReference type="ARBA" id="ARBA00022723"/>
    </source>
</evidence>
<keyword evidence="6" id="KW-0539">Nucleus</keyword>
<dbReference type="GO" id="GO:0005634">
    <property type="term" value="C:nucleus"/>
    <property type="evidence" value="ECO:0007669"/>
    <property type="project" value="UniProtKB-SubCell"/>
</dbReference>
<dbReference type="FunFam" id="3.30.160.60:FF:001067">
    <property type="entry name" value="C2H2 transcription factor (Egr2)"/>
    <property type="match status" value="1"/>
</dbReference>
<keyword evidence="3" id="KW-0677">Repeat</keyword>
<keyword evidence="5" id="KW-0862">Zinc</keyword>
<feature type="compositionally biased region" description="Low complexity" evidence="8">
    <location>
        <begin position="127"/>
        <end position="144"/>
    </location>
</feature>
<feature type="region of interest" description="Disordered" evidence="8">
    <location>
        <begin position="204"/>
        <end position="267"/>
    </location>
</feature>
<feature type="domain" description="C2H2-type" evidence="9">
    <location>
        <begin position="158"/>
        <end position="190"/>
    </location>
</feature>
<evidence type="ECO:0000259" key="9">
    <source>
        <dbReference type="PROSITE" id="PS50157"/>
    </source>
</evidence>
<dbReference type="InterPro" id="IPR036236">
    <property type="entry name" value="Znf_C2H2_sf"/>
</dbReference>
<evidence type="ECO:0000256" key="6">
    <source>
        <dbReference type="ARBA" id="ARBA00023242"/>
    </source>
</evidence>
<gene>
    <name evidence="10" type="ORF">BDV25DRAFT_120150</name>
</gene>
<proteinExistence type="predicted"/>
<evidence type="ECO:0000313" key="11">
    <source>
        <dbReference type="Proteomes" id="UP000325780"/>
    </source>
</evidence>
<sequence length="267" mass="29720">MASCKAGFVSILNNDDNPSFAVRSSPRLSRHHSSSAYPYPSEPRREIPSSYYRYGYAHSDSYPATRQPFDPVSEATQPTSPGSSDCSYDYMSSAGSSYFYQPARQEHHIYQPAAMATVSTTAEKRLSANSVSDPPSPPASVSGSRDTMATKVNRKNKYPCPFAVSHNCSATFTTSGHAARHGKKHTGEKSVHCPICNKAFTRKDNMKQHIRTHRTHSEDRPTGAAERDSDTNKRWSERRNSPLFSHHRSVSQSQMEGNAYDNMTAMR</sequence>
<dbReference type="EMBL" id="ML742899">
    <property type="protein sequence ID" value="KAE8144111.1"/>
    <property type="molecule type" value="Genomic_DNA"/>
</dbReference>
<feature type="compositionally biased region" description="Polar residues" evidence="8">
    <location>
        <begin position="74"/>
        <end position="86"/>
    </location>
</feature>
<feature type="domain" description="C2H2-type" evidence="9">
    <location>
        <begin position="191"/>
        <end position="221"/>
    </location>
</feature>
<name>A0A5N6TDA5_ASPAV</name>
<protein>
    <recommendedName>
        <fullName evidence="9">C2H2-type domain-containing protein</fullName>
    </recommendedName>
</protein>
<dbReference type="Pfam" id="PF00096">
    <property type="entry name" value="zf-C2H2"/>
    <property type="match status" value="1"/>
</dbReference>
<evidence type="ECO:0000313" key="10">
    <source>
        <dbReference type="EMBL" id="KAE8144111.1"/>
    </source>
</evidence>
<feature type="region of interest" description="Disordered" evidence="8">
    <location>
        <begin position="125"/>
        <end position="147"/>
    </location>
</feature>
<keyword evidence="4 7" id="KW-0863">Zinc-finger</keyword>
<dbReference type="Gene3D" id="3.30.160.60">
    <property type="entry name" value="Classic Zinc Finger"/>
    <property type="match status" value="2"/>
</dbReference>
<feature type="region of interest" description="Disordered" evidence="8">
    <location>
        <begin position="62"/>
        <end position="86"/>
    </location>
</feature>
<dbReference type="Proteomes" id="UP000325780">
    <property type="component" value="Unassembled WGS sequence"/>
</dbReference>
<evidence type="ECO:0000256" key="3">
    <source>
        <dbReference type="ARBA" id="ARBA00022737"/>
    </source>
</evidence>
<evidence type="ECO:0000256" key="4">
    <source>
        <dbReference type="ARBA" id="ARBA00022771"/>
    </source>
</evidence>
<dbReference type="PANTHER" id="PTHR16515">
    <property type="entry name" value="PR DOMAIN ZINC FINGER PROTEIN"/>
    <property type="match status" value="1"/>
</dbReference>
<organism evidence="10 11">
    <name type="scientific">Aspergillus avenaceus</name>
    <dbReference type="NCBI Taxonomy" id="36643"/>
    <lineage>
        <taxon>Eukaryota</taxon>
        <taxon>Fungi</taxon>
        <taxon>Dikarya</taxon>
        <taxon>Ascomycota</taxon>
        <taxon>Pezizomycotina</taxon>
        <taxon>Eurotiomycetes</taxon>
        <taxon>Eurotiomycetidae</taxon>
        <taxon>Eurotiales</taxon>
        <taxon>Aspergillaceae</taxon>
        <taxon>Aspergillus</taxon>
        <taxon>Aspergillus subgen. Circumdati</taxon>
    </lineage>
</organism>
<keyword evidence="2" id="KW-0479">Metal-binding</keyword>
<evidence type="ECO:0000256" key="1">
    <source>
        <dbReference type="ARBA" id="ARBA00004123"/>
    </source>
</evidence>
<evidence type="ECO:0000256" key="5">
    <source>
        <dbReference type="ARBA" id="ARBA00022833"/>
    </source>
</evidence>
<feature type="compositionally biased region" description="Basic and acidic residues" evidence="8">
    <location>
        <begin position="215"/>
        <end position="240"/>
    </location>
</feature>
<comment type="subcellular location">
    <subcellularLocation>
        <location evidence="1">Nucleus</location>
    </subcellularLocation>
</comment>
<reference evidence="10 11" key="1">
    <citation type="submission" date="2019-04" db="EMBL/GenBank/DDBJ databases">
        <title>Friends and foes A comparative genomics study of 23 Aspergillus species from section Flavi.</title>
        <authorList>
            <consortium name="DOE Joint Genome Institute"/>
            <person name="Kjaerbolling I."/>
            <person name="Vesth T."/>
            <person name="Frisvad J.C."/>
            <person name="Nybo J.L."/>
            <person name="Theobald S."/>
            <person name="Kildgaard S."/>
            <person name="Isbrandt T."/>
            <person name="Kuo A."/>
            <person name="Sato A."/>
            <person name="Lyhne E.K."/>
            <person name="Kogle M.E."/>
            <person name="Wiebenga A."/>
            <person name="Kun R.S."/>
            <person name="Lubbers R.J."/>
            <person name="Makela M.R."/>
            <person name="Barry K."/>
            <person name="Chovatia M."/>
            <person name="Clum A."/>
            <person name="Daum C."/>
            <person name="Haridas S."/>
            <person name="He G."/>
            <person name="LaButti K."/>
            <person name="Lipzen A."/>
            <person name="Mondo S."/>
            <person name="Riley R."/>
            <person name="Salamov A."/>
            <person name="Simmons B.A."/>
            <person name="Magnuson J.K."/>
            <person name="Henrissat B."/>
            <person name="Mortensen U.H."/>
            <person name="Larsen T.O."/>
            <person name="Devries R.P."/>
            <person name="Grigoriev I.V."/>
            <person name="Machida M."/>
            <person name="Baker S.E."/>
            <person name="Andersen M.R."/>
        </authorList>
    </citation>
    <scope>NUCLEOTIDE SEQUENCE [LARGE SCALE GENOMIC DNA]</scope>
    <source>
        <strain evidence="10 11">IBT 18842</strain>
    </source>
</reference>
<dbReference type="GO" id="GO:0008270">
    <property type="term" value="F:zinc ion binding"/>
    <property type="evidence" value="ECO:0007669"/>
    <property type="project" value="UniProtKB-KW"/>
</dbReference>
<dbReference type="InterPro" id="IPR050331">
    <property type="entry name" value="Zinc_finger"/>
</dbReference>
<dbReference type="PROSITE" id="PS50157">
    <property type="entry name" value="ZINC_FINGER_C2H2_2"/>
    <property type="match status" value="2"/>
</dbReference>
<dbReference type="AlphaFoldDB" id="A0A5N6TDA5"/>
<dbReference type="PROSITE" id="PS00028">
    <property type="entry name" value="ZINC_FINGER_C2H2_1"/>
    <property type="match status" value="1"/>
</dbReference>
<keyword evidence="11" id="KW-1185">Reference proteome</keyword>
<evidence type="ECO:0000256" key="8">
    <source>
        <dbReference type="SAM" id="MobiDB-lite"/>
    </source>
</evidence>
<dbReference type="GO" id="GO:0010468">
    <property type="term" value="P:regulation of gene expression"/>
    <property type="evidence" value="ECO:0007669"/>
    <property type="project" value="TreeGrafter"/>
</dbReference>
<accession>A0A5N6TDA5</accession>
<dbReference type="SMART" id="SM00355">
    <property type="entry name" value="ZnF_C2H2"/>
    <property type="match status" value="1"/>
</dbReference>
<evidence type="ECO:0000256" key="7">
    <source>
        <dbReference type="PROSITE-ProRule" id="PRU00042"/>
    </source>
</evidence>
<dbReference type="SUPFAM" id="SSF57667">
    <property type="entry name" value="beta-beta-alpha zinc fingers"/>
    <property type="match status" value="1"/>
</dbReference>
<dbReference type="InterPro" id="IPR013087">
    <property type="entry name" value="Znf_C2H2_type"/>
</dbReference>
<dbReference type="PANTHER" id="PTHR16515:SF66">
    <property type="entry name" value="C2H2-TYPE DOMAIN-CONTAINING PROTEIN"/>
    <property type="match status" value="1"/>
</dbReference>
<feature type="region of interest" description="Disordered" evidence="8">
    <location>
        <begin position="1"/>
        <end position="46"/>
    </location>
</feature>